<organism evidence="1 2">
    <name type="scientific">Methanobrevibacter thaueri</name>
    <dbReference type="NCBI Taxonomy" id="190975"/>
    <lineage>
        <taxon>Archaea</taxon>
        <taxon>Methanobacteriati</taxon>
        <taxon>Methanobacteriota</taxon>
        <taxon>Methanomada group</taxon>
        <taxon>Methanobacteria</taxon>
        <taxon>Methanobacteriales</taxon>
        <taxon>Methanobacteriaceae</taxon>
        <taxon>Methanobrevibacter</taxon>
    </lineage>
</organism>
<comment type="caution">
    <text evidence="1">The sequence shown here is derived from an EMBL/GenBank/DDBJ whole genome shotgun (WGS) entry which is preliminary data.</text>
</comment>
<protein>
    <submittedName>
        <fullName evidence="1">Uncharacterized protein</fullName>
    </submittedName>
</protein>
<proteinExistence type="predicted"/>
<name>A0A315YB28_9EURY</name>
<gene>
    <name evidence="1" type="ORF">MBBTH_04690</name>
</gene>
<keyword evidence="2" id="KW-1185">Reference proteome</keyword>
<dbReference type="Proteomes" id="UP000251717">
    <property type="component" value="Unassembled WGS sequence"/>
</dbReference>
<evidence type="ECO:0000313" key="2">
    <source>
        <dbReference type="Proteomes" id="UP000251717"/>
    </source>
</evidence>
<accession>A0A315YB28</accession>
<reference evidence="1 2" key="1">
    <citation type="submission" date="2017-03" db="EMBL/GenBank/DDBJ databases">
        <title>Genome sequence of Methanobrevibacter thaueri.</title>
        <authorList>
            <person name="Poehlein A."/>
            <person name="Seedorf H."/>
            <person name="Daniel R."/>
        </authorList>
    </citation>
    <scope>NUCLEOTIDE SEQUENCE [LARGE SCALE GENOMIC DNA]</scope>
    <source>
        <strain evidence="1 2">DSM 11995</strain>
    </source>
</reference>
<dbReference type="EMBL" id="MZGS01000016">
    <property type="protein sequence ID" value="PWB87882.1"/>
    <property type="molecule type" value="Genomic_DNA"/>
</dbReference>
<dbReference type="AlphaFoldDB" id="A0A315YB28"/>
<evidence type="ECO:0000313" key="1">
    <source>
        <dbReference type="EMBL" id="PWB87882.1"/>
    </source>
</evidence>
<sequence length="64" mass="7611">MTNPSNYSKTPITVKKTKEMDYMLRYLEDKLLLNPTAVMRYCLARVYEEERKKDKGGKEYGRKS</sequence>